<dbReference type="GO" id="GO:0005886">
    <property type="term" value="C:plasma membrane"/>
    <property type="evidence" value="ECO:0007669"/>
    <property type="project" value="TreeGrafter"/>
</dbReference>
<comment type="caution">
    <text evidence="8">The sequence shown here is derived from an EMBL/GenBank/DDBJ whole genome shotgun (WGS) entry which is preliminary data.</text>
</comment>
<feature type="transmembrane region" description="Helical" evidence="6">
    <location>
        <begin position="138"/>
        <end position="159"/>
    </location>
</feature>
<evidence type="ECO:0000256" key="5">
    <source>
        <dbReference type="ARBA" id="ARBA00023136"/>
    </source>
</evidence>
<evidence type="ECO:0000256" key="3">
    <source>
        <dbReference type="ARBA" id="ARBA00022692"/>
    </source>
</evidence>
<dbReference type="InterPro" id="IPR005829">
    <property type="entry name" value="Sugar_transporter_CS"/>
</dbReference>
<dbReference type="GO" id="GO:0022857">
    <property type="term" value="F:transmembrane transporter activity"/>
    <property type="evidence" value="ECO:0007669"/>
    <property type="project" value="InterPro"/>
</dbReference>
<evidence type="ECO:0000313" key="8">
    <source>
        <dbReference type="EMBL" id="TKA37965.1"/>
    </source>
</evidence>
<feature type="transmembrane region" description="Helical" evidence="6">
    <location>
        <begin position="82"/>
        <end position="101"/>
    </location>
</feature>
<feature type="transmembrane region" description="Helical" evidence="6">
    <location>
        <begin position="270"/>
        <end position="292"/>
    </location>
</feature>
<reference evidence="8 9" key="1">
    <citation type="submission" date="2017-03" db="EMBL/GenBank/DDBJ databases">
        <title>Genomes of endolithic fungi from Antarctica.</title>
        <authorList>
            <person name="Coleine C."/>
            <person name="Masonjones S."/>
            <person name="Stajich J.E."/>
        </authorList>
    </citation>
    <scope>NUCLEOTIDE SEQUENCE [LARGE SCALE GENOMIC DNA]</scope>
    <source>
        <strain evidence="8 9">CCFEE 5311</strain>
    </source>
</reference>
<dbReference type="PROSITE" id="PS50850">
    <property type="entry name" value="MFS"/>
    <property type="match status" value="1"/>
</dbReference>
<evidence type="ECO:0000256" key="4">
    <source>
        <dbReference type="ARBA" id="ARBA00022989"/>
    </source>
</evidence>
<accession>A0A4U0USI7</accession>
<feature type="transmembrane region" description="Helical" evidence="6">
    <location>
        <begin position="527"/>
        <end position="553"/>
    </location>
</feature>
<feature type="transmembrane region" description="Helical" evidence="6">
    <location>
        <begin position="242"/>
        <end position="264"/>
    </location>
</feature>
<dbReference type="InterPro" id="IPR010573">
    <property type="entry name" value="MFS_Str1/Tri12-like"/>
</dbReference>
<dbReference type="PANTHER" id="PTHR23501:SF195">
    <property type="entry name" value="PEP5"/>
    <property type="match status" value="1"/>
</dbReference>
<evidence type="ECO:0000256" key="1">
    <source>
        <dbReference type="ARBA" id="ARBA00004141"/>
    </source>
</evidence>
<organism evidence="8 9">
    <name type="scientific">Friedmanniomyces endolithicus</name>
    <dbReference type="NCBI Taxonomy" id="329885"/>
    <lineage>
        <taxon>Eukaryota</taxon>
        <taxon>Fungi</taxon>
        <taxon>Dikarya</taxon>
        <taxon>Ascomycota</taxon>
        <taxon>Pezizomycotina</taxon>
        <taxon>Dothideomycetes</taxon>
        <taxon>Dothideomycetidae</taxon>
        <taxon>Mycosphaerellales</taxon>
        <taxon>Teratosphaeriaceae</taxon>
        <taxon>Friedmanniomyces</taxon>
    </lineage>
</organism>
<feature type="transmembrane region" description="Helical" evidence="6">
    <location>
        <begin position="313"/>
        <end position="334"/>
    </location>
</feature>
<dbReference type="InterPro" id="IPR020846">
    <property type="entry name" value="MFS_dom"/>
</dbReference>
<dbReference type="SUPFAM" id="SSF103473">
    <property type="entry name" value="MFS general substrate transporter"/>
    <property type="match status" value="1"/>
</dbReference>
<dbReference type="EMBL" id="NAJP01000048">
    <property type="protein sequence ID" value="TKA37965.1"/>
    <property type="molecule type" value="Genomic_DNA"/>
</dbReference>
<feature type="domain" description="Major facilitator superfamily (MFS) profile" evidence="7">
    <location>
        <begin position="44"/>
        <end position="505"/>
    </location>
</feature>
<sequence>MAVDELNSVVAEKGDIQYHEDATTASPPSEPHEVGATVSMTWKTWLVIFILSSCFGLSFWPVPTTAAMEGKLAAKLGDVTGISSYWYIPAYTTGSALGFLIAGANSDLFGRRLFLLCGEVLAALGMLLSATAKGPEQFTAGLAIAGFGGGFCQMAMCSIPELMPNKYRHIGIALSDGFVFLIVIIGPVVGRYAIDTGDGWKYIYYGGFVAQIISLVALFLLYHPPKHPRGVPWREAIGGLDYVGTVLVMPGVCLVLVGIINTTYMKTSSILVVVPIAIGFALLVAFGFWETLSKTKYPLCPPRIFRSHNGREFTVPFIVAFIVTMFYYGINIIYPTMINVFYITPTTSRSEQLLLSLPGNIGLVFGAILLISFGNLVGHWKWSLVGSWIGMTIFGGLMAMVTPTNKGMMIAFTFLEQTFFGWAQYESIAFTQLGVHQHDLGMSGGLAGVARYAGGSLAQAIYVSILANTQAARAAVAVPAAVLQAGGSATMASEILAAFPSGALALAKVPGVNAQILGAAGSAYQFAYAHALSITALSSLAFGGVGLICCLLCENIDAKMNDTTNIFLENDVNAAHNEYH</sequence>
<protein>
    <recommendedName>
        <fullName evidence="7">Major facilitator superfamily (MFS) profile domain-containing protein</fullName>
    </recommendedName>
</protein>
<feature type="transmembrane region" description="Helical" evidence="6">
    <location>
        <begin position="171"/>
        <end position="190"/>
    </location>
</feature>
<keyword evidence="5 6" id="KW-0472">Membrane</keyword>
<dbReference type="PANTHER" id="PTHR23501">
    <property type="entry name" value="MAJOR FACILITATOR SUPERFAMILY"/>
    <property type="match status" value="1"/>
</dbReference>
<keyword evidence="2" id="KW-0813">Transport</keyword>
<keyword evidence="4 6" id="KW-1133">Transmembrane helix</keyword>
<feature type="transmembrane region" description="Helical" evidence="6">
    <location>
        <begin position="354"/>
        <end position="377"/>
    </location>
</feature>
<name>A0A4U0USI7_9PEZI</name>
<evidence type="ECO:0000256" key="6">
    <source>
        <dbReference type="SAM" id="Phobius"/>
    </source>
</evidence>
<feature type="transmembrane region" description="Helical" evidence="6">
    <location>
        <begin position="384"/>
        <end position="402"/>
    </location>
</feature>
<dbReference type="OrthoDB" id="4139357at2759"/>
<dbReference type="InterPro" id="IPR036259">
    <property type="entry name" value="MFS_trans_sf"/>
</dbReference>
<dbReference type="Pfam" id="PF06609">
    <property type="entry name" value="TRI12"/>
    <property type="match status" value="1"/>
</dbReference>
<proteinExistence type="predicted"/>
<evidence type="ECO:0000313" key="9">
    <source>
        <dbReference type="Proteomes" id="UP000310066"/>
    </source>
</evidence>
<dbReference type="PROSITE" id="PS00216">
    <property type="entry name" value="SUGAR_TRANSPORT_1"/>
    <property type="match status" value="1"/>
</dbReference>
<feature type="transmembrane region" description="Helical" evidence="6">
    <location>
        <begin position="45"/>
        <end position="62"/>
    </location>
</feature>
<comment type="subcellular location">
    <subcellularLocation>
        <location evidence="1">Membrane</location>
        <topology evidence="1">Multi-pass membrane protein</topology>
    </subcellularLocation>
</comment>
<evidence type="ECO:0000259" key="7">
    <source>
        <dbReference type="PROSITE" id="PS50850"/>
    </source>
</evidence>
<evidence type="ECO:0000256" key="2">
    <source>
        <dbReference type="ARBA" id="ARBA00022448"/>
    </source>
</evidence>
<dbReference type="Proteomes" id="UP000310066">
    <property type="component" value="Unassembled WGS sequence"/>
</dbReference>
<dbReference type="Gene3D" id="1.20.1250.20">
    <property type="entry name" value="MFS general substrate transporter like domains"/>
    <property type="match status" value="2"/>
</dbReference>
<gene>
    <name evidence="8" type="ORF">B0A54_10568</name>
</gene>
<feature type="transmembrane region" description="Helical" evidence="6">
    <location>
        <begin position="202"/>
        <end position="222"/>
    </location>
</feature>
<keyword evidence="3 6" id="KW-0812">Transmembrane</keyword>
<dbReference type="AlphaFoldDB" id="A0A4U0USI7"/>
<feature type="transmembrane region" description="Helical" evidence="6">
    <location>
        <begin position="113"/>
        <end position="132"/>
    </location>
</feature>